<reference evidence="2" key="3">
    <citation type="submission" date="2020-10" db="EMBL/GenBank/DDBJ databases">
        <authorList>
            <consortium name="NCBI Pathogen Detection Project"/>
        </authorList>
    </citation>
    <scope>NUCLEOTIDE SEQUENCE</scope>
    <source>
        <strain evidence="2">CAVp300</strain>
    </source>
</reference>
<gene>
    <name evidence="3" type="ORF">B2M27_18170</name>
    <name evidence="2" type="ORF">I8531_004476</name>
</gene>
<evidence type="ECO:0000313" key="4">
    <source>
        <dbReference type="Proteomes" id="UP000192521"/>
    </source>
</evidence>
<evidence type="ECO:0000313" key="3">
    <source>
        <dbReference type="EMBL" id="ORJ48921.1"/>
    </source>
</evidence>
<sequence length="144" mass="15964">MTTPQRLPYYTLSPEAYNGFAATKKALSKSSLGKALIELVWLRISQINGCAFCLEMHAKALRADGESAARLDSLAGWRVSELFSERERAALAWAESLTHVDKTHAPDEDYTPLEAHFSDVEISDLTFAIALMSAFNRLAIGMRQ</sequence>
<protein>
    <submittedName>
        <fullName evidence="2">Carboxymuconolactone decarboxylase family protein</fullName>
    </submittedName>
</protein>
<dbReference type="InterPro" id="IPR003779">
    <property type="entry name" value="CMD-like"/>
</dbReference>
<organism evidence="2 5">
    <name type="scientific">Kluyvera intermedia</name>
    <name type="common">Enterobacter intermedius</name>
    <dbReference type="NCBI Taxonomy" id="61648"/>
    <lineage>
        <taxon>Bacteria</taxon>
        <taxon>Pseudomonadati</taxon>
        <taxon>Pseudomonadota</taxon>
        <taxon>Gammaproteobacteria</taxon>
        <taxon>Enterobacterales</taxon>
        <taxon>Enterobacteriaceae</taxon>
        <taxon>Kluyvera</taxon>
    </lineage>
</organism>
<dbReference type="Proteomes" id="UP000867740">
    <property type="component" value="Unassembled WGS sequence"/>
</dbReference>
<evidence type="ECO:0000313" key="2">
    <source>
        <dbReference type="EMBL" id="HAT3584109.1"/>
    </source>
</evidence>
<dbReference type="NCBIfam" id="TIGR00778">
    <property type="entry name" value="ahpD_dom"/>
    <property type="match status" value="1"/>
</dbReference>
<dbReference type="GO" id="GO:0051920">
    <property type="term" value="F:peroxiredoxin activity"/>
    <property type="evidence" value="ECO:0007669"/>
    <property type="project" value="InterPro"/>
</dbReference>
<feature type="domain" description="Carboxymuconolactone decarboxylase-like" evidence="1">
    <location>
        <begin position="14"/>
        <end position="95"/>
    </location>
</feature>
<evidence type="ECO:0000313" key="5">
    <source>
        <dbReference type="Proteomes" id="UP000867740"/>
    </source>
</evidence>
<accession>A0A9P3WHJ3</accession>
<dbReference type="EMBL" id="DACSUM010000048">
    <property type="protein sequence ID" value="HAT3584109.1"/>
    <property type="molecule type" value="Genomic_DNA"/>
</dbReference>
<dbReference type="Proteomes" id="UP000192521">
    <property type="component" value="Unassembled WGS sequence"/>
</dbReference>
<dbReference type="Pfam" id="PF02627">
    <property type="entry name" value="CMD"/>
    <property type="match status" value="1"/>
</dbReference>
<dbReference type="Gene3D" id="1.20.1290.10">
    <property type="entry name" value="AhpD-like"/>
    <property type="match status" value="1"/>
</dbReference>
<dbReference type="InterPro" id="IPR029032">
    <property type="entry name" value="AhpD-like"/>
</dbReference>
<dbReference type="OrthoDB" id="9801997at2"/>
<name>A0A9P3WHJ3_KLUIN</name>
<reference evidence="2" key="2">
    <citation type="journal article" date="2018" name="Genome Biol.">
        <title>SKESA: strategic k-mer extension for scrupulous assemblies.</title>
        <authorList>
            <person name="Souvorov A."/>
            <person name="Agarwala R."/>
            <person name="Lipman D.J."/>
        </authorList>
    </citation>
    <scope>NUCLEOTIDE SEQUENCE</scope>
    <source>
        <strain evidence="2">CAVp300</strain>
    </source>
</reference>
<proteinExistence type="predicted"/>
<evidence type="ECO:0000259" key="1">
    <source>
        <dbReference type="Pfam" id="PF02627"/>
    </source>
</evidence>
<dbReference type="AlphaFoldDB" id="A0A9P3WHJ3"/>
<dbReference type="PANTHER" id="PTHR34846">
    <property type="entry name" value="4-CARBOXYMUCONOLACTONE DECARBOXYLASE FAMILY PROTEIN (AFU_ORTHOLOGUE AFUA_6G11590)"/>
    <property type="match status" value="1"/>
</dbReference>
<dbReference type="InterPro" id="IPR004675">
    <property type="entry name" value="AhpD_core"/>
</dbReference>
<dbReference type="EMBL" id="MWPR01000031">
    <property type="protein sequence ID" value="ORJ48921.1"/>
    <property type="molecule type" value="Genomic_DNA"/>
</dbReference>
<dbReference type="SUPFAM" id="SSF69118">
    <property type="entry name" value="AhpD-like"/>
    <property type="match status" value="1"/>
</dbReference>
<comment type="caution">
    <text evidence="2">The sequence shown here is derived from an EMBL/GenBank/DDBJ whole genome shotgun (WGS) entry which is preliminary data.</text>
</comment>
<reference evidence="3 4" key="1">
    <citation type="submission" date="2017-02" db="EMBL/GenBank/DDBJ databases">
        <title>Draft genome sequence of a Kluyvera intermedia isolate from a patient with a pancreatic abscess.</title>
        <authorList>
            <person name="Thele R."/>
        </authorList>
    </citation>
    <scope>NUCLEOTIDE SEQUENCE [LARGE SCALE GENOMIC DNA]</scope>
    <source>
        <strain evidence="3 4">FOSA7093</strain>
    </source>
</reference>
<dbReference type="PANTHER" id="PTHR34846:SF10">
    <property type="entry name" value="CYTOPLASMIC PROTEIN"/>
    <property type="match status" value="1"/>
</dbReference>
<dbReference type="RefSeq" id="WP_047369092.1">
    <property type="nucleotide sequence ID" value="NZ_CABMNU010000005.1"/>
</dbReference>
<keyword evidence="4" id="KW-1185">Reference proteome</keyword>